<name>A0A1C7I9Q4_9FIRM</name>
<evidence type="ECO:0000256" key="3">
    <source>
        <dbReference type="ARBA" id="ARBA00023172"/>
    </source>
</evidence>
<dbReference type="GO" id="GO:0015074">
    <property type="term" value="P:DNA integration"/>
    <property type="evidence" value="ECO:0007669"/>
    <property type="project" value="InterPro"/>
</dbReference>
<dbReference type="InterPro" id="IPR013762">
    <property type="entry name" value="Integrase-like_cat_sf"/>
</dbReference>
<keyword evidence="3" id="KW-0233">DNA recombination</keyword>
<keyword evidence="2" id="KW-0238">DNA-binding</keyword>
<evidence type="ECO:0000259" key="4">
    <source>
        <dbReference type="PROSITE" id="PS51898"/>
    </source>
</evidence>
<dbReference type="PANTHER" id="PTHR30349:SF41">
    <property type="entry name" value="INTEGRASE_RECOMBINASE PROTEIN MJ0367-RELATED"/>
    <property type="match status" value="1"/>
</dbReference>
<gene>
    <name evidence="5" type="ORF">A4V09_07095</name>
</gene>
<dbReference type="Proteomes" id="UP000092574">
    <property type="component" value="Chromosome"/>
</dbReference>
<comment type="similarity">
    <text evidence="1">Belongs to the 'phage' integrase family.</text>
</comment>
<dbReference type="SUPFAM" id="SSF56349">
    <property type="entry name" value="DNA breaking-rejoining enzymes"/>
    <property type="match status" value="1"/>
</dbReference>
<dbReference type="Gene3D" id="1.10.443.10">
    <property type="entry name" value="Intergrase catalytic core"/>
    <property type="match status" value="1"/>
</dbReference>
<sequence length="582" mass="70600">MTAYGLRLVEPQEDREIQYRQLEEEINACTHVISNFRNRVKQFLIEYEVWHIADINFSLRQAYEKYLKQNETIQKHASCLHAFDKIKRHAMWEEQQTMAGKRKYELRYENQLLFLPYYPKLEIAEQFARHRKQEGLIWDFTKSCSEMMKRQVFTILNYILVTYKKWERTERLCALEKLYDFCIHRKITDIEKLTLEEEDSFRKKLHELLDGKKEAYAFGIVEISRKVLFLQGDKINWNSAVWFLERFHLSKERVNQSKPVESLSFREVTQEDNQKLFKKYARYLLGITDLSVSTILTKFLCIRSFLEYFNRETEPIYRLEKSKIEEYFKILQNKDIHSRNFNGQIFNILQFYNFLLVKGYVKQIPFQHEYYLKKVIPMHHDRSVEDTVYEEILSKLKYFPEHLRLMFLHLWGVGLRISEICTLEGKAYEWKDGDAWIKVYQIKMKNYKRVPIPHTLYKLMQVYIQKYQIKPQEYLFKNRNGGAFLYATFRSQMLKHCEENKIANGEYIFKSHDYRHTLATEYYDNGISIQAVRDYLGHDYEEMTRQYIDYMPKRLEKASEEYFNDPERSLAAELMKGAEHEK</sequence>
<organism evidence="5 6">
    <name type="scientific">Blautia pseudococcoides</name>
    <dbReference type="NCBI Taxonomy" id="1796616"/>
    <lineage>
        <taxon>Bacteria</taxon>
        <taxon>Bacillati</taxon>
        <taxon>Bacillota</taxon>
        <taxon>Clostridia</taxon>
        <taxon>Lachnospirales</taxon>
        <taxon>Lachnospiraceae</taxon>
        <taxon>Blautia</taxon>
    </lineage>
</organism>
<keyword evidence="6" id="KW-1185">Reference proteome</keyword>
<dbReference type="GO" id="GO:0006310">
    <property type="term" value="P:DNA recombination"/>
    <property type="evidence" value="ECO:0007669"/>
    <property type="project" value="UniProtKB-KW"/>
</dbReference>
<dbReference type="AlphaFoldDB" id="A0A1C7I9Q4"/>
<proteinExistence type="inferred from homology"/>
<dbReference type="Gene3D" id="1.10.150.130">
    <property type="match status" value="1"/>
</dbReference>
<dbReference type="PANTHER" id="PTHR30349">
    <property type="entry name" value="PHAGE INTEGRASE-RELATED"/>
    <property type="match status" value="1"/>
</dbReference>
<dbReference type="InterPro" id="IPR050090">
    <property type="entry name" value="Tyrosine_recombinase_XerCD"/>
</dbReference>
<protein>
    <recommendedName>
        <fullName evidence="4">Tyr recombinase domain-containing protein</fullName>
    </recommendedName>
</protein>
<dbReference type="GO" id="GO:0003677">
    <property type="term" value="F:DNA binding"/>
    <property type="evidence" value="ECO:0007669"/>
    <property type="project" value="UniProtKB-KW"/>
</dbReference>
<dbReference type="STRING" id="1796616.A4V09_07095"/>
<feature type="domain" description="Tyr recombinase" evidence="4">
    <location>
        <begin position="382"/>
        <end position="560"/>
    </location>
</feature>
<accession>A0A1C7I9Q4</accession>
<dbReference type="PROSITE" id="PS51898">
    <property type="entry name" value="TYR_RECOMBINASE"/>
    <property type="match status" value="1"/>
</dbReference>
<dbReference type="Pfam" id="PF00589">
    <property type="entry name" value="Phage_integrase"/>
    <property type="match status" value="1"/>
</dbReference>
<dbReference type="InterPro" id="IPR010998">
    <property type="entry name" value="Integrase_recombinase_N"/>
</dbReference>
<dbReference type="KEGG" id="byl:A4V09_07095"/>
<evidence type="ECO:0000313" key="6">
    <source>
        <dbReference type="Proteomes" id="UP000092574"/>
    </source>
</evidence>
<dbReference type="CDD" id="cd00397">
    <property type="entry name" value="DNA_BRE_C"/>
    <property type="match status" value="1"/>
</dbReference>
<evidence type="ECO:0000256" key="1">
    <source>
        <dbReference type="ARBA" id="ARBA00008857"/>
    </source>
</evidence>
<dbReference type="EMBL" id="CP015405">
    <property type="protein sequence ID" value="ANU75553.1"/>
    <property type="molecule type" value="Genomic_DNA"/>
</dbReference>
<reference evidence="5" key="1">
    <citation type="submission" date="2017-04" db="EMBL/GenBank/DDBJ databases">
        <title>Complete Genome Sequences of Twelve Strains of a Stable Defined Moderately Diverse Mouse Microbiota 2 (sDMDMm2).</title>
        <authorList>
            <person name="Uchimura Y."/>
            <person name="Wyss M."/>
            <person name="Brugiroux S."/>
            <person name="Limenitakis J.P."/>
            <person name="Stecher B."/>
            <person name="McCoy K.D."/>
            <person name="Macpherson A.J."/>
        </authorList>
    </citation>
    <scope>NUCLEOTIDE SEQUENCE</scope>
    <source>
        <strain evidence="5">YL58</strain>
    </source>
</reference>
<dbReference type="InterPro" id="IPR011010">
    <property type="entry name" value="DNA_brk_join_enz"/>
</dbReference>
<dbReference type="RefSeq" id="WP_065541747.1">
    <property type="nucleotide sequence ID" value="NZ_CP015405.2"/>
</dbReference>
<dbReference type="InterPro" id="IPR002104">
    <property type="entry name" value="Integrase_catalytic"/>
</dbReference>
<evidence type="ECO:0000313" key="5">
    <source>
        <dbReference type="EMBL" id="ANU75553.1"/>
    </source>
</evidence>
<dbReference type="OrthoDB" id="1863109at2"/>
<evidence type="ECO:0000256" key="2">
    <source>
        <dbReference type="ARBA" id="ARBA00023125"/>
    </source>
</evidence>